<comment type="caution">
    <text evidence="3">The sequence shown here is derived from an EMBL/GenBank/DDBJ whole genome shotgun (WGS) entry which is preliminary data.</text>
</comment>
<organism evidence="3 4">
    <name type="scientific">Guopingia tenuis</name>
    <dbReference type="NCBI Taxonomy" id="2763656"/>
    <lineage>
        <taxon>Bacteria</taxon>
        <taxon>Bacillati</taxon>
        <taxon>Bacillota</taxon>
        <taxon>Clostridia</taxon>
        <taxon>Christensenellales</taxon>
        <taxon>Christensenellaceae</taxon>
        <taxon>Guopingia</taxon>
    </lineage>
</organism>
<accession>A0A926HT72</accession>
<dbReference type="Pfam" id="PF13581">
    <property type="entry name" value="HATPase_c_2"/>
    <property type="match status" value="1"/>
</dbReference>
<dbReference type="CDD" id="cd16936">
    <property type="entry name" value="HATPase_RsbW-like"/>
    <property type="match status" value="1"/>
</dbReference>
<keyword evidence="3" id="KW-0547">Nucleotide-binding</keyword>
<dbReference type="InterPro" id="IPR003594">
    <property type="entry name" value="HATPase_dom"/>
</dbReference>
<dbReference type="GO" id="GO:0004674">
    <property type="term" value="F:protein serine/threonine kinase activity"/>
    <property type="evidence" value="ECO:0007669"/>
    <property type="project" value="UniProtKB-KW"/>
</dbReference>
<reference evidence="3" key="1">
    <citation type="submission" date="2020-08" db="EMBL/GenBank/DDBJ databases">
        <title>Genome public.</title>
        <authorList>
            <person name="Liu C."/>
            <person name="Sun Q."/>
        </authorList>
    </citation>
    <scope>NUCLEOTIDE SEQUENCE</scope>
    <source>
        <strain evidence="3">NSJ-63</strain>
    </source>
</reference>
<evidence type="ECO:0000313" key="3">
    <source>
        <dbReference type="EMBL" id="MBC8539192.1"/>
    </source>
</evidence>
<evidence type="ECO:0000259" key="2">
    <source>
        <dbReference type="Pfam" id="PF13581"/>
    </source>
</evidence>
<protein>
    <submittedName>
        <fullName evidence="3">ATP-binding protein</fullName>
    </submittedName>
</protein>
<dbReference type="InterPro" id="IPR050267">
    <property type="entry name" value="Anti-sigma-factor_SerPK"/>
</dbReference>
<name>A0A926HT72_9FIRM</name>
<keyword evidence="1" id="KW-0418">Kinase</keyword>
<evidence type="ECO:0000313" key="4">
    <source>
        <dbReference type="Proteomes" id="UP000617951"/>
    </source>
</evidence>
<dbReference type="AlphaFoldDB" id="A0A926HT72"/>
<dbReference type="SUPFAM" id="SSF55874">
    <property type="entry name" value="ATPase domain of HSP90 chaperone/DNA topoisomerase II/histidine kinase"/>
    <property type="match status" value="1"/>
</dbReference>
<evidence type="ECO:0000256" key="1">
    <source>
        <dbReference type="ARBA" id="ARBA00022527"/>
    </source>
</evidence>
<sequence length="128" mass="14460">MCKTIQVRSLAEIHEAVTLVLEETQQVCGTLQEEESFQIKLILNELLANSLAHSHPAYARVLFRMRDNMLECCVLDPGDGFPGAQQAVRQPCPGVFSECGRGIFLVKTFADWIRYNRRGNVVLFGYQL</sequence>
<keyword evidence="3" id="KW-0067">ATP-binding</keyword>
<dbReference type="GO" id="GO:0005524">
    <property type="term" value="F:ATP binding"/>
    <property type="evidence" value="ECO:0007669"/>
    <property type="project" value="UniProtKB-KW"/>
</dbReference>
<proteinExistence type="predicted"/>
<feature type="domain" description="Histidine kinase/HSP90-like ATPase" evidence="2">
    <location>
        <begin position="16"/>
        <end position="123"/>
    </location>
</feature>
<dbReference type="InterPro" id="IPR036890">
    <property type="entry name" value="HATPase_C_sf"/>
</dbReference>
<gene>
    <name evidence="3" type="ORF">H8693_09655</name>
</gene>
<dbReference type="PANTHER" id="PTHR35526">
    <property type="entry name" value="ANTI-SIGMA-F FACTOR RSBW-RELATED"/>
    <property type="match status" value="1"/>
</dbReference>
<dbReference type="Gene3D" id="3.30.565.10">
    <property type="entry name" value="Histidine kinase-like ATPase, C-terminal domain"/>
    <property type="match status" value="1"/>
</dbReference>
<keyword evidence="1" id="KW-0723">Serine/threonine-protein kinase</keyword>
<dbReference type="RefSeq" id="WP_249280797.1">
    <property type="nucleotide sequence ID" value="NZ_JACRSS010000005.1"/>
</dbReference>
<dbReference type="Proteomes" id="UP000617951">
    <property type="component" value="Unassembled WGS sequence"/>
</dbReference>
<dbReference type="EMBL" id="JACRSS010000005">
    <property type="protein sequence ID" value="MBC8539192.1"/>
    <property type="molecule type" value="Genomic_DNA"/>
</dbReference>
<keyword evidence="1" id="KW-0808">Transferase</keyword>
<keyword evidence="4" id="KW-1185">Reference proteome</keyword>